<organism evidence="5 6">
    <name type="scientific">Nocardioides immobilis</name>
    <dbReference type="NCBI Taxonomy" id="2049295"/>
    <lineage>
        <taxon>Bacteria</taxon>
        <taxon>Bacillati</taxon>
        <taxon>Actinomycetota</taxon>
        <taxon>Actinomycetes</taxon>
        <taxon>Propionibacteriales</taxon>
        <taxon>Nocardioidaceae</taxon>
        <taxon>Nocardioides</taxon>
    </lineage>
</organism>
<protein>
    <recommendedName>
        <fullName evidence="3">Pyridine nucleotide-disulfide oxidoreductase domain-containing protein 2</fullName>
    </recommendedName>
</protein>
<dbReference type="InterPro" id="IPR002937">
    <property type="entry name" value="Amino_oxidase"/>
</dbReference>
<reference evidence="5 6" key="1">
    <citation type="submission" date="2018-09" db="EMBL/GenBank/DDBJ databases">
        <title>Genome sequencing of Nocardioides immobilis CCTCC AB 2017083 for comparison to Nocardioides silvaticus.</title>
        <authorList>
            <person name="Li C."/>
            <person name="Wang G."/>
        </authorList>
    </citation>
    <scope>NUCLEOTIDE SEQUENCE [LARGE SCALE GENOMIC DNA]</scope>
    <source>
        <strain evidence="5 6">CCTCC AB 2017083</strain>
    </source>
</reference>
<comment type="subunit">
    <text evidence="2">Interacts with COX5B; this interaction may contribute to localize PYROXD2 to the inner face of the inner mitochondrial membrane.</text>
</comment>
<dbReference type="RefSeq" id="WP_118926722.1">
    <property type="nucleotide sequence ID" value="NZ_QXGH01000022.1"/>
</dbReference>
<dbReference type="SUPFAM" id="SSF51905">
    <property type="entry name" value="FAD/NAD(P)-binding domain"/>
    <property type="match status" value="1"/>
</dbReference>
<dbReference type="Proteomes" id="UP000283644">
    <property type="component" value="Unassembled WGS sequence"/>
</dbReference>
<dbReference type="PANTHER" id="PTHR10668:SF103">
    <property type="entry name" value="PYRIDINE NUCLEOTIDE-DISULFIDE OXIDOREDUCTASE DOMAIN-CONTAINING PROTEIN 2"/>
    <property type="match status" value="1"/>
</dbReference>
<dbReference type="PANTHER" id="PTHR10668">
    <property type="entry name" value="PHYTOENE DEHYDROGENASE"/>
    <property type="match status" value="1"/>
</dbReference>
<proteinExistence type="predicted"/>
<evidence type="ECO:0000256" key="2">
    <source>
        <dbReference type="ARBA" id="ARBA00038825"/>
    </source>
</evidence>
<dbReference type="AlphaFoldDB" id="A0A417XZD4"/>
<dbReference type="InterPro" id="IPR036188">
    <property type="entry name" value="FAD/NAD-bd_sf"/>
</dbReference>
<evidence type="ECO:0000259" key="4">
    <source>
        <dbReference type="Pfam" id="PF01593"/>
    </source>
</evidence>
<name>A0A417XZD4_9ACTN</name>
<feature type="domain" description="Amine oxidase" evidence="4">
    <location>
        <begin position="17"/>
        <end position="309"/>
    </location>
</feature>
<dbReference type="EMBL" id="QXGH01000022">
    <property type="protein sequence ID" value="RHW25721.1"/>
    <property type="molecule type" value="Genomic_DNA"/>
</dbReference>
<comment type="function">
    <text evidence="1">Probable oxidoreductase that may play a role as regulator of mitochondrial function.</text>
</comment>
<dbReference type="Pfam" id="PF01593">
    <property type="entry name" value="Amino_oxidase"/>
    <property type="match status" value="1"/>
</dbReference>
<evidence type="ECO:0000313" key="5">
    <source>
        <dbReference type="EMBL" id="RHW25721.1"/>
    </source>
</evidence>
<evidence type="ECO:0000313" key="6">
    <source>
        <dbReference type="Proteomes" id="UP000283644"/>
    </source>
</evidence>
<keyword evidence="6" id="KW-1185">Reference proteome</keyword>
<evidence type="ECO:0000256" key="3">
    <source>
        <dbReference type="ARBA" id="ARBA00040298"/>
    </source>
</evidence>
<evidence type="ECO:0000256" key="1">
    <source>
        <dbReference type="ARBA" id="ARBA00037217"/>
    </source>
</evidence>
<accession>A0A417XZD4</accession>
<sequence length="538" mass="58173">MTPTTVDVVVIGAGHNGLVAANYLADAGRSVLVVEASDRIGGFTASQRAIPEAPDHLTHPYSFDPFFWDSFPPAKELQLERHGLKRVRVDPGLVYLDPEDASIGFWEDPRRTAAEIERFSRADARAYLEFAGLLRAFSDVALAYFVSNPARLDRRPLARTARQAWRHRARLRDIASLATGSAAEAIAERFEHPVVRNALHSVAGSTIPNSADGSGAGFLWLANQHRHSHQHPIGGVQSLPDALARRLEGTGGSVQVEAPVAEILVRGGRAVGVRLADGREIEAREAVVASCDPKTALGRLLPGGTLSPELETRVDGIAVRNGGYGQMKVDLAFSGRLSLGRYEKWRGDGLDLRKPMHVLATEAGIERAFARSAAGLLPYDDDWSMWNVIPTGVDPSQAPPDQDNFYCYLAVAPYEPEEAWDVPDAGGHTLRDRAGQSVVRKLSMFYEGVEQLELGRRILNNQDFERLVGASGGNITHVDMTLSRGGPRRPARGLAGYATPVPGLFLGGSGSHPSGGITGAPGYMAAREVLRGEKRRRS</sequence>
<dbReference type="OrthoDB" id="9774675at2"/>
<dbReference type="GO" id="GO:0016491">
    <property type="term" value="F:oxidoreductase activity"/>
    <property type="evidence" value="ECO:0007669"/>
    <property type="project" value="InterPro"/>
</dbReference>
<gene>
    <name evidence="5" type="ORF">D0Z08_18280</name>
</gene>
<comment type="caution">
    <text evidence="5">The sequence shown here is derived from an EMBL/GenBank/DDBJ whole genome shotgun (WGS) entry which is preliminary data.</text>
</comment>
<dbReference type="Gene3D" id="3.50.50.60">
    <property type="entry name" value="FAD/NAD(P)-binding domain"/>
    <property type="match status" value="2"/>
</dbReference>